<evidence type="ECO:0000259" key="2">
    <source>
        <dbReference type="Pfam" id="PF17677"/>
    </source>
</evidence>
<evidence type="ECO:0000313" key="3">
    <source>
        <dbReference type="EMBL" id="QEE30604.1"/>
    </source>
</evidence>
<dbReference type="Proteomes" id="UP000321820">
    <property type="component" value="Chromosome"/>
</dbReference>
<dbReference type="SUPFAM" id="SSF74650">
    <property type="entry name" value="Galactose mutarotase-like"/>
    <property type="match status" value="1"/>
</dbReference>
<dbReference type="Pfam" id="PF01074">
    <property type="entry name" value="Glyco_hydro_38N"/>
    <property type="match status" value="1"/>
</dbReference>
<dbReference type="InterPro" id="IPR027291">
    <property type="entry name" value="Glyco_hydro_38_N_sf"/>
</dbReference>
<dbReference type="EMBL" id="CP042806">
    <property type="protein sequence ID" value="QEE30604.1"/>
    <property type="molecule type" value="Genomic_DNA"/>
</dbReference>
<dbReference type="Gene3D" id="2.70.98.30">
    <property type="entry name" value="Golgi alpha-mannosidase II, domain 4"/>
    <property type="match status" value="1"/>
</dbReference>
<dbReference type="Gene3D" id="3.20.110.10">
    <property type="entry name" value="Glycoside hydrolase 38, N terminal domain"/>
    <property type="match status" value="1"/>
</dbReference>
<dbReference type="GO" id="GO:0004559">
    <property type="term" value="F:alpha-mannosidase activity"/>
    <property type="evidence" value="ECO:0007669"/>
    <property type="project" value="InterPro"/>
</dbReference>
<dbReference type="OrthoDB" id="237949at2"/>
<dbReference type="PANTHER" id="PTHR46017">
    <property type="entry name" value="ALPHA-MANNOSIDASE 2C1"/>
    <property type="match status" value="1"/>
</dbReference>
<feature type="domain" description="Glycosyl hydrolases family 38 C-terminal" evidence="2">
    <location>
        <begin position="888"/>
        <end position="955"/>
    </location>
</feature>
<proteinExistence type="predicted"/>
<dbReference type="GO" id="GO:0030246">
    <property type="term" value="F:carbohydrate binding"/>
    <property type="evidence" value="ECO:0007669"/>
    <property type="project" value="InterPro"/>
</dbReference>
<dbReference type="SUPFAM" id="SSF88713">
    <property type="entry name" value="Glycoside hydrolase/deacetylase"/>
    <property type="match status" value="1"/>
</dbReference>
<gene>
    <name evidence="3" type="ORF">FTW19_23000</name>
</gene>
<organism evidence="3 4">
    <name type="scientific">Terriglobus albidus</name>
    <dbReference type="NCBI Taxonomy" id="1592106"/>
    <lineage>
        <taxon>Bacteria</taxon>
        <taxon>Pseudomonadati</taxon>
        <taxon>Acidobacteriota</taxon>
        <taxon>Terriglobia</taxon>
        <taxon>Terriglobales</taxon>
        <taxon>Acidobacteriaceae</taxon>
        <taxon>Terriglobus</taxon>
    </lineage>
</organism>
<dbReference type="CDD" id="cd10791">
    <property type="entry name" value="GH38N_AMII_like_1"/>
    <property type="match status" value="1"/>
</dbReference>
<dbReference type="KEGG" id="talb:FTW19_23000"/>
<dbReference type="GO" id="GO:0009313">
    <property type="term" value="P:oligosaccharide catabolic process"/>
    <property type="evidence" value="ECO:0007669"/>
    <property type="project" value="TreeGrafter"/>
</dbReference>
<dbReference type="GO" id="GO:0006013">
    <property type="term" value="P:mannose metabolic process"/>
    <property type="evidence" value="ECO:0007669"/>
    <property type="project" value="InterPro"/>
</dbReference>
<dbReference type="Pfam" id="PF17677">
    <property type="entry name" value="Glyco_hydro38C2"/>
    <property type="match status" value="1"/>
</dbReference>
<reference evidence="3 4" key="1">
    <citation type="submission" date="2019-08" db="EMBL/GenBank/DDBJ databases">
        <title>Complete genome sequence of Terriglobus albidus strain ORNL.</title>
        <authorList>
            <person name="Podar M."/>
        </authorList>
    </citation>
    <scope>NUCLEOTIDE SEQUENCE [LARGE SCALE GENOMIC DNA]</scope>
    <source>
        <strain evidence="3 4">ORNL</strain>
    </source>
</reference>
<accession>A0A5B9EG98</accession>
<protein>
    <recommendedName>
        <fullName evidence="5">Glycoside hydrolase</fullName>
    </recommendedName>
</protein>
<dbReference type="InterPro" id="IPR041147">
    <property type="entry name" value="GH38_C"/>
</dbReference>
<keyword evidence="4" id="KW-1185">Reference proteome</keyword>
<sequence length="963" mass="106962">MRAMKRRDLLKSLPIAAGAMLHPYTLLAQEKQKGKTPLATPIRALVRDGGALMQPLRINIENPGQPGVAITRLDAKEIDRRTLQSGPNGFDLHLPAVDETRHATVTVELDGRQFSEAVEIKPVRKMLIYVLPHSHHDLGYTDLQADVEEKQIQNILKGIELARKSAAYPEGARFVWNLEALWGTDLYRKRRPEADRRALIEAVQKGWIAINGSYANELTGLCRPEELLQLFRYSGELGRTCGVKVDSAMMSDVPGFSWGTVTAMAHAGIRYFSAAPNFFDRIGAFMMAWQDKPFWWISPSGKEKVLFWVPWTGYALSHVMKLGDDLVAKYQDRMDEVQYPYDLSYIRWSGHGDNAEPDPELSDWIRNWNTTYEWPRFSIASTSTAFAAMERRYGSQLPQHRGDLTPYWEDGAGSSALETAMSRNAADRISEAAALTALLNPKAYNAADYAEAWRNVLLYSEHTWGAWNSVSDSENSFVRKQWEVKRAFAVDAEKHSEELLRKASGDGSVTGTIEVWNASSWNRTEVIYLSRELSAAGDHVADEQGRPVASQRLSSGELAVLVTDLPAFGSRRYKVSHQKPYSHRSPVTYANHRLSNGVIDVAVDPASGDIVDLRLHGTPQNLAAKTGKHAVNQFLLLNGKDIDHLQSSGSAKVVMEESGSLLVSLRIEASAPGCKSLTRRLRLVAGMDYVEIANTVDKLQAPLNPHPGVGGPGDEFAQRGSKESVQFAFPFAVPNGTMMVDIPLGAMQPEKDQLPGSCKNWLPVGRWVDVSNEESGVTWVTQDAPLIEVGEISATMLGSQRDPTVWRKQIEPSQTFFSWVMNNHWGTNYRAYQEGPVTFRYALRPHRKRDFAAASRLAIGLSEPLVVRQGSAAVTKPQPLPRIEPSDVLVLTSKPSEDGKAWILRLFGASGQESKAKLVWPSAVTGKCWKSNLAEDKLDVLEGEIPVGGWELVTLRIENENGM</sequence>
<evidence type="ECO:0008006" key="5">
    <source>
        <dbReference type="Google" id="ProtNLM"/>
    </source>
</evidence>
<dbReference type="InterPro" id="IPR011330">
    <property type="entry name" value="Glyco_hydro/deAcase_b/a-brl"/>
</dbReference>
<name>A0A5B9EG98_9BACT</name>
<dbReference type="PANTHER" id="PTHR46017:SF1">
    <property type="entry name" value="ALPHA-MANNOSIDASE 2C1"/>
    <property type="match status" value="1"/>
</dbReference>
<feature type="domain" description="Glycoside hydrolase family 38 N-terminal" evidence="1">
    <location>
        <begin position="128"/>
        <end position="406"/>
    </location>
</feature>
<evidence type="ECO:0000313" key="4">
    <source>
        <dbReference type="Proteomes" id="UP000321820"/>
    </source>
</evidence>
<dbReference type="InterPro" id="IPR000602">
    <property type="entry name" value="Glyco_hydro_38_N"/>
</dbReference>
<dbReference type="InterPro" id="IPR011013">
    <property type="entry name" value="Gal_mutarotase_sf_dom"/>
</dbReference>
<dbReference type="AlphaFoldDB" id="A0A5B9EG98"/>
<evidence type="ECO:0000259" key="1">
    <source>
        <dbReference type="Pfam" id="PF01074"/>
    </source>
</evidence>